<dbReference type="OMA" id="RIICMAD"/>
<dbReference type="HOGENOM" id="CLU_1191578_0_0_1"/>
<sequence length="233" mass="24586">MAEGGLGDAGAASCSKNARVAAGMFKHLQETVLPPLKASLDGECVANELTASMAEVMTLISLGDAQGAACRRALERGSAANLRARLHRGASELYRDANAVLQSRRCDWNGVDIFLTAGVLVAWKTHEAEAFLAHAEARRAADECGEVIAACRRAEEAVRDCAQASGEIVSWATYHGELASRVAALAAKAVKENEVVFFQKIPSPGAPLPEAAVVVGPIEYVPSEPSKHTFFQG</sequence>
<feature type="domain" description="BRO1" evidence="2">
    <location>
        <begin position="13"/>
        <end position="220"/>
    </location>
</feature>
<dbReference type="PANTHER" id="PTHR23032:SF13">
    <property type="entry name" value="BRO1 DOMAIN-CONTAINING PROTEIN BROX"/>
    <property type="match status" value="1"/>
</dbReference>
<reference evidence="3 4" key="1">
    <citation type="journal article" date="2007" name="Proc. Natl. Acad. Sci. U.S.A.">
        <title>The tiny eukaryote Ostreococcus provides genomic insights into the paradox of plankton speciation.</title>
        <authorList>
            <person name="Palenik B."/>
            <person name="Grimwood J."/>
            <person name="Aerts A."/>
            <person name="Rouze P."/>
            <person name="Salamov A."/>
            <person name="Putnam N."/>
            <person name="Dupont C."/>
            <person name="Jorgensen R."/>
            <person name="Derelle E."/>
            <person name="Rombauts S."/>
            <person name="Zhou K."/>
            <person name="Otillar R."/>
            <person name="Merchant S.S."/>
            <person name="Podell S."/>
            <person name="Gaasterland T."/>
            <person name="Napoli C."/>
            <person name="Gendler K."/>
            <person name="Manuell A."/>
            <person name="Tai V."/>
            <person name="Vallon O."/>
            <person name="Piganeau G."/>
            <person name="Jancek S."/>
            <person name="Heijde M."/>
            <person name="Jabbari K."/>
            <person name="Bowler C."/>
            <person name="Lohr M."/>
            <person name="Robbens S."/>
            <person name="Werner G."/>
            <person name="Dubchak I."/>
            <person name="Pazour G.J."/>
            <person name="Ren Q."/>
            <person name="Paulsen I."/>
            <person name="Delwiche C."/>
            <person name="Schmutz J."/>
            <person name="Rokhsar D."/>
            <person name="Van de Peer Y."/>
            <person name="Moreau H."/>
            <person name="Grigoriev I.V."/>
        </authorList>
    </citation>
    <scope>NUCLEOTIDE SEQUENCE [LARGE SCALE GENOMIC DNA]</scope>
    <source>
        <strain evidence="3 4">CCE9901</strain>
    </source>
</reference>
<dbReference type="Proteomes" id="UP000001568">
    <property type="component" value="Chromosome 10"/>
</dbReference>
<protein>
    <recommendedName>
        <fullName evidence="2">BRO1 domain-containing protein</fullName>
    </recommendedName>
</protein>
<organism evidence="3 4">
    <name type="scientific">Ostreococcus lucimarinus (strain CCE9901)</name>
    <dbReference type="NCBI Taxonomy" id="436017"/>
    <lineage>
        <taxon>Eukaryota</taxon>
        <taxon>Viridiplantae</taxon>
        <taxon>Chlorophyta</taxon>
        <taxon>Mamiellophyceae</taxon>
        <taxon>Mamiellales</taxon>
        <taxon>Bathycoccaceae</taxon>
        <taxon>Ostreococcus</taxon>
    </lineage>
</organism>
<proteinExistence type="inferred from homology"/>
<evidence type="ECO:0000259" key="2">
    <source>
        <dbReference type="Pfam" id="PF03097"/>
    </source>
</evidence>
<comment type="similarity">
    <text evidence="1">Belongs to the BROX family.</text>
</comment>
<dbReference type="InterPro" id="IPR004328">
    <property type="entry name" value="BRO1_dom"/>
</dbReference>
<dbReference type="Gene3D" id="1.25.40.280">
    <property type="entry name" value="alix/aip1 like domains"/>
    <property type="match status" value="1"/>
</dbReference>
<evidence type="ECO:0000256" key="1">
    <source>
        <dbReference type="ARBA" id="ARBA00008901"/>
    </source>
</evidence>
<dbReference type="InterPro" id="IPR038898">
    <property type="entry name" value="BROX"/>
</dbReference>
<evidence type="ECO:0000313" key="4">
    <source>
        <dbReference type="Proteomes" id="UP000001568"/>
    </source>
</evidence>
<dbReference type="OrthoDB" id="10266451at2759"/>
<dbReference type="Pfam" id="PF03097">
    <property type="entry name" value="BRO1"/>
    <property type="match status" value="1"/>
</dbReference>
<dbReference type="EMBL" id="CP000590">
    <property type="protein sequence ID" value="ABO98405.1"/>
    <property type="molecule type" value="Genomic_DNA"/>
</dbReference>
<dbReference type="GeneID" id="5004270"/>
<accession>A4S3K9</accession>
<dbReference type="RefSeq" id="XP_001420112.1">
    <property type="nucleotide sequence ID" value="XM_001420075.1"/>
</dbReference>
<evidence type="ECO:0000313" key="3">
    <source>
        <dbReference type="EMBL" id="ABO98405.1"/>
    </source>
</evidence>
<dbReference type="AlphaFoldDB" id="A4S3K9"/>
<dbReference type="PANTHER" id="PTHR23032">
    <property type="entry name" value="BRO1 DOMAIN-CONTAINING PROTEIN BROX"/>
    <property type="match status" value="1"/>
</dbReference>
<dbReference type="Gramene" id="ABO98405">
    <property type="protein sequence ID" value="ABO98405"/>
    <property type="gene ID" value="OSTLU_26090"/>
</dbReference>
<dbReference type="InterPro" id="IPR038499">
    <property type="entry name" value="BRO1_sf"/>
</dbReference>
<name>A4S3K9_OSTLU</name>
<keyword evidence="4" id="KW-1185">Reference proteome</keyword>
<dbReference type="KEGG" id="olu:OSTLU_26090"/>
<gene>
    <name evidence="3" type="ORF">OSTLU_26090</name>
</gene>